<dbReference type="GeneID" id="64655008"/>
<gene>
    <name evidence="2" type="ORF">F5891DRAFT_1012172</name>
</gene>
<feature type="signal peptide" evidence="1">
    <location>
        <begin position="1"/>
        <end position="16"/>
    </location>
</feature>
<dbReference type="RefSeq" id="XP_041230219.1">
    <property type="nucleotide sequence ID" value="XM_041360710.1"/>
</dbReference>
<keyword evidence="1" id="KW-0732">Signal</keyword>
<proteinExistence type="predicted"/>
<evidence type="ECO:0000313" key="2">
    <source>
        <dbReference type="EMBL" id="KAG1904644.1"/>
    </source>
</evidence>
<reference evidence="2" key="1">
    <citation type="journal article" date="2020" name="New Phytol.">
        <title>Comparative genomics reveals dynamic genome evolution in host specialist ectomycorrhizal fungi.</title>
        <authorList>
            <person name="Lofgren L.A."/>
            <person name="Nguyen N.H."/>
            <person name="Vilgalys R."/>
            <person name="Ruytinx J."/>
            <person name="Liao H.L."/>
            <person name="Branco S."/>
            <person name="Kuo A."/>
            <person name="LaButti K."/>
            <person name="Lipzen A."/>
            <person name="Andreopoulos W."/>
            <person name="Pangilinan J."/>
            <person name="Riley R."/>
            <person name="Hundley H."/>
            <person name="Na H."/>
            <person name="Barry K."/>
            <person name="Grigoriev I.V."/>
            <person name="Stajich J.E."/>
            <person name="Kennedy P.G."/>
        </authorList>
    </citation>
    <scope>NUCLEOTIDE SEQUENCE</scope>
    <source>
        <strain evidence="2">FC203</strain>
    </source>
</reference>
<dbReference type="EMBL" id="JABBWK010000009">
    <property type="protein sequence ID" value="KAG1904644.1"/>
    <property type="molecule type" value="Genomic_DNA"/>
</dbReference>
<dbReference type="Proteomes" id="UP001195769">
    <property type="component" value="Unassembled WGS sequence"/>
</dbReference>
<dbReference type="AlphaFoldDB" id="A0AAD4EE93"/>
<organism evidence="2 3">
    <name type="scientific">Suillus fuscotomentosus</name>
    <dbReference type="NCBI Taxonomy" id="1912939"/>
    <lineage>
        <taxon>Eukaryota</taxon>
        <taxon>Fungi</taxon>
        <taxon>Dikarya</taxon>
        <taxon>Basidiomycota</taxon>
        <taxon>Agaricomycotina</taxon>
        <taxon>Agaricomycetes</taxon>
        <taxon>Agaricomycetidae</taxon>
        <taxon>Boletales</taxon>
        <taxon>Suillineae</taxon>
        <taxon>Suillaceae</taxon>
        <taxon>Suillus</taxon>
    </lineage>
</organism>
<evidence type="ECO:0000313" key="3">
    <source>
        <dbReference type="Proteomes" id="UP001195769"/>
    </source>
</evidence>
<protein>
    <submittedName>
        <fullName evidence="2">Uncharacterized protein</fullName>
    </submittedName>
</protein>
<feature type="non-terminal residue" evidence="2">
    <location>
        <position position="559"/>
    </location>
</feature>
<evidence type="ECO:0000256" key="1">
    <source>
        <dbReference type="SAM" id="SignalP"/>
    </source>
</evidence>
<keyword evidence="3" id="KW-1185">Reference proteome</keyword>
<comment type="caution">
    <text evidence="2">The sequence shown here is derived from an EMBL/GenBank/DDBJ whole genome shotgun (WGS) entry which is preliminary data.</text>
</comment>
<feature type="chain" id="PRO_5041914360" evidence="1">
    <location>
        <begin position="17"/>
        <end position="559"/>
    </location>
</feature>
<sequence length="559" mass="63538">MAFGVFFYWFIIVVSLKSPQCPFQTPISAVIRMLYRRAYMYIKDWRMHRNGEVSSQHDPGEPEAPLSDVPSMKWIFESFTDPEVISSVAWLVPSVQWTPELLPELHMQTICSRLLSTFKACLAAGVRTFSARRRALACGRALHHVACDESIRNYTSSNVMHSDTWSLDMWSHWQDLSLPWGLDDCKSSFHQYATTLDEDHESDARDALRLTIVTGCPGFLQPTDAALIWDGVFDWKDDPRTTQDFDWLVDFLVHFRKSSARNFDAMGDALLALSAMRDLGSDTRRDNYLDSIIFAMEADKPSRLRHAALRAVFDARFKLVEIVDKEEGEFREKLLGKLAPALLNATKPVAPQRFDDEPDAVFNPRRDDCYLRLIFTLAKQSDWRAHLEKAGHIERCTSLLDHVIKNNPSILSVASHSYYLAAILIRMNSSGSYRSSLRGATLASAPDSEPTNEEECRPTTNLAATLPAAPEAPTSLGFPDNISEQEWWKLLKRAWWAMRWNDLHLEAEAVEALPSIVTYTLDLLETPSARYDAGSLVRLVDRIYEALDDDEAKLAVKRL</sequence>
<name>A0AAD4EE93_9AGAM</name>
<accession>A0AAD4EE93</accession>